<name>A0ABN3AX50_9MICO</name>
<dbReference type="PANTHER" id="PTHR30086">
    <property type="entry name" value="ARGININE EXPORTER PROTEIN ARGO"/>
    <property type="match status" value="1"/>
</dbReference>
<gene>
    <name evidence="8" type="primary">leuE</name>
    <name evidence="8" type="ORF">GCM10009846_26510</name>
</gene>
<feature type="transmembrane region" description="Helical" evidence="7">
    <location>
        <begin position="225"/>
        <end position="246"/>
    </location>
</feature>
<feature type="transmembrane region" description="Helical" evidence="7">
    <location>
        <begin position="75"/>
        <end position="96"/>
    </location>
</feature>
<keyword evidence="9" id="KW-1185">Reference proteome</keyword>
<evidence type="ECO:0000256" key="2">
    <source>
        <dbReference type="ARBA" id="ARBA00007928"/>
    </source>
</evidence>
<dbReference type="PANTHER" id="PTHR30086:SF15">
    <property type="entry name" value="LEUCINE EFFLUX PROTEIN"/>
    <property type="match status" value="1"/>
</dbReference>
<evidence type="ECO:0000256" key="3">
    <source>
        <dbReference type="ARBA" id="ARBA00022475"/>
    </source>
</evidence>
<dbReference type="NCBIfam" id="NF008201">
    <property type="entry name" value="PRK10958.1"/>
    <property type="match status" value="1"/>
</dbReference>
<comment type="similarity">
    <text evidence="2">Belongs to the Rht family.</text>
</comment>
<feature type="transmembrane region" description="Helical" evidence="7">
    <location>
        <begin position="41"/>
        <end position="63"/>
    </location>
</feature>
<dbReference type="PIRSF" id="PIRSF006324">
    <property type="entry name" value="LeuE"/>
    <property type="match status" value="1"/>
</dbReference>
<dbReference type="EMBL" id="BAAAQT010000008">
    <property type="protein sequence ID" value="GAA2175681.1"/>
    <property type="molecule type" value="Genomic_DNA"/>
</dbReference>
<keyword evidence="6 7" id="KW-0472">Membrane</keyword>
<dbReference type="Proteomes" id="UP001501599">
    <property type="component" value="Unassembled WGS sequence"/>
</dbReference>
<evidence type="ECO:0000256" key="4">
    <source>
        <dbReference type="ARBA" id="ARBA00022692"/>
    </source>
</evidence>
<evidence type="ECO:0000313" key="9">
    <source>
        <dbReference type="Proteomes" id="UP001501599"/>
    </source>
</evidence>
<dbReference type="RefSeq" id="WP_344344419.1">
    <property type="nucleotide sequence ID" value="NZ_BAAAQT010000008.1"/>
</dbReference>
<comment type="caution">
    <text evidence="8">The sequence shown here is derived from an EMBL/GenBank/DDBJ whole genome shotgun (WGS) entry which is preliminary data.</text>
</comment>
<dbReference type="InterPro" id="IPR001123">
    <property type="entry name" value="LeuE-type"/>
</dbReference>
<keyword evidence="5 7" id="KW-1133">Transmembrane helix</keyword>
<evidence type="ECO:0000256" key="6">
    <source>
        <dbReference type="ARBA" id="ARBA00023136"/>
    </source>
</evidence>
<feature type="transmembrane region" description="Helical" evidence="7">
    <location>
        <begin position="158"/>
        <end position="179"/>
    </location>
</feature>
<reference evidence="8 9" key="1">
    <citation type="journal article" date="2019" name="Int. J. Syst. Evol. Microbiol.">
        <title>The Global Catalogue of Microorganisms (GCM) 10K type strain sequencing project: providing services to taxonomists for standard genome sequencing and annotation.</title>
        <authorList>
            <consortium name="The Broad Institute Genomics Platform"/>
            <consortium name="The Broad Institute Genome Sequencing Center for Infectious Disease"/>
            <person name="Wu L."/>
            <person name="Ma J."/>
        </authorList>
    </citation>
    <scope>NUCLEOTIDE SEQUENCE [LARGE SCALE GENOMIC DNA]</scope>
    <source>
        <strain evidence="8 9">JCM 16026</strain>
    </source>
</reference>
<comment type="subcellular location">
    <subcellularLocation>
        <location evidence="1">Cell membrane</location>
        <topology evidence="1">Multi-pass membrane protein</topology>
    </subcellularLocation>
</comment>
<organism evidence="8 9">
    <name type="scientific">Agrococcus versicolor</name>
    <dbReference type="NCBI Taxonomy" id="501482"/>
    <lineage>
        <taxon>Bacteria</taxon>
        <taxon>Bacillati</taxon>
        <taxon>Actinomycetota</taxon>
        <taxon>Actinomycetes</taxon>
        <taxon>Micrococcales</taxon>
        <taxon>Microbacteriaceae</taxon>
        <taxon>Agrococcus</taxon>
    </lineage>
</organism>
<protein>
    <submittedName>
        <fullName evidence="8">Leucine efflux protein LeuE</fullName>
    </submittedName>
</protein>
<sequence>MLGVTDLGGYLVGLAVIVLMPGPNSLYVLSVAARRGIRTGYAAAAGVFLGDGVLIVLAALGVASVLAANPMLFTVVQWGGALYLAWLAFTSLRAAWRQWRGRREVRTAPDTSPVDLARLDAAGIDASEIDVREEALIAERAAPAPARVARRERPFRRALIVSLLNPKAILFMFAFFVQFVDPTYEAPALTFLLLGGLLEITSALYLTTLILVGARLAEAVRRRPLVAVAGNTAIGVVFLAFATRLVTSPLH</sequence>
<proteinExistence type="inferred from homology"/>
<keyword evidence="3" id="KW-1003">Cell membrane</keyword>
<keyword evidence="4 7" id="KW-0812">Transmembrane</keyword>
<feature type="transmembrane region" description="Helical" evidence="7">
    <location>
        <begin position="191"/>
        <end position="213"/>
    </location>
</feature>
<evidence type="ECO:0000256" key="5">
    <source>
        <dbReference type="ARBA" id="ARBA00022989"/>
    </source>
</evidence>
<accession>A0ABN3AX50</accession>
<dbReference type="Pfam" id="PF01810">
    <property type="entry name" value="LysE"/>
    <property type="match status" value="1"/>
</dbReference>
<evidence type="ECO:0000256" key="1">
    <source>
        <dbReference type="ARBA" id="ARBA00004651"/>
    </source>
</evidence>
<feature type="transmembrane region" description="Helical" evidence="7">
    <location>
        <begin position="7"/>
        <end position="29"/>
    </location>
</feature>
<evidence type="ECO:0000256" key="7">
    <source>
        <dbReference type="SAM" id="Phobius"/>
    </source>
</evidence>
<evidence type="ECO:0000313" key="8">
    <source>
        <dbReference type="EMBL" id="GAA2175681.1"/>
    </source>
</evidence>